<dbReference type="EMBL" id="FXTH01000002">
    <property type="protein sequence ID" value="SMO43557.1"/>
    <property type="molecule type" value="Genomic_DNA"/>
</dbReference>
<dbReference type="RefSeq" id="WP_142713182.1">
    <property type="nucleotide sequence ID" value="NZ_FXTH01000002.1"/>
</dbReference>
<proteinExistence type="predicted"/>
<name>A0A521B8Z8_9BACT</name>
<dbReference type="PANTHER" id="PTHR43428">
    <property type="entry name" value="ARSENATE REDUCTASE"/>
    <property type="match status" value="1"/>
</dbReference>
<reference evidence="1 2" key="1">
    <citation type="submission" date="2017-05" db="EMBL/GenBank/DDBJ databases">
        <authorList>
            <person name="Varghese N."/>
            <person name="Submissions S."/>
        </authorList>
    </citation>
    <scope>NUCLEOTIDE SEQUENCE [LARGE SCALE GENOMIC DNA]</scope>
    <source>
        <strain evidence="1 2">DSM 21194</strain>
    </source>
</reference>
<dbReference type="Proteomes" id="UP000317593">
    <property type="component" value="Unassembled WGS sequence"/>
</dbReference>
<dbReference type="SUPFAM" id="SSF52788">
    <property type="entry name" value="Phosphotyrosine protein phosphatases I"/>
    <property type="match status" value="1"/>
</dbReference>
<keyword evidence="2" id="KW-1185">Reference proteome</keyword>
<accession>A0A521B8Z8</accession>
<sequence length="202" mass="22899">MYPDLDLYIEGVKKEISEISDHRKVKLQELADYIEAKKNTGEPARLVFICTHNSRRSHFCQIWSAVFAEYFGIAGVETFSGGTEVTAFNPRAVGAIERTGLKVRKPKGENPRYEVWFDDGEEPLVCFSKTFADPYNPKNNFAAVMTCSDADENCPVIFGAEKRFSIPYVDPKESDGTSREKATYDERCRQVASEMCYLMSEV</sequence>
<evidence type="ECO:0000313" key="1">
    <source>
        <dbReference type="EMBL" id="SMO43557.1"/>
    </source>
</evidence>
<dbReference type="AlphaFoldDB" id="A0A521B8Z8"/>
<dbReference type="PANTHER" id="PTHR43428:SF1">
    <property type="entry name" value="ARSENATE REDUCTASE"/>
    <property type="match status" value="1"/>
</dbReference>
<dbReference type="InterPro" id="IPR036196">
    <property type="entry name" value="Ptyr_pPase_sf"/>
</dbReference>
<organism evidence="1 2">
    <name type="scientific">Fodinibius sediminis</name>
    <dbReference type="NCBI Taxonomy" id="1214077"/>
    <lineage>
        <taxon>Bacteria</taxon>
        <taxon>Pseudomonadati</taxon>
        <taxon>Balneolota</taxon>
        <taxon>Balneolia</taxon>
        <taxon>Balneolales</taxon>
        <taxon>Balneolaceae</taxon>
        <taxon>Fodinibius</taxon>
    </lineage>
</organism>
<evidence type="ECO:0000313" key="2">
    <source>
        <dbReference type="Proteomes" id="UP000317593"/>
    </source>
</evidence>
<dbReference type="OrthoDB" id="9793058at2"/>
<gene>
    <name evidence="1" type="ORF">SAMN06265218_102309</name>
</gene>
<dbReference type="Gene3D" id="3.40.50.2300">
    <property type="match status" value="1"/>
</dbReference>
<protein>
    <submittedName>
        <fullName evidence="1">Protein-tyrosine phosphatase/arsenate reductase</fullName>
    </submittedName>
</protein>